<evidence type="ECO:0000313" key="5">
    <source>
        <dbReference type="Proteomes" id="UP000572268"/>
    </source>
</evidence>
<comment type="caution">
    <text evidence="2">The sequence shown here is derived from an EMBL/GenBank/DDBJ whole genome shotgun (WGS) entry which is preliminary data.</text>
</comment>
<dbReference type="EMBL" id="JABAHT010000636">
    <property type="protein sequence ID" value="KAF4653300.1"/>
    <property type="molecule type" value="Genomic_DNA"/>
</dbReference>
<protein>
    <submittedName>
        <fullName evidence="2">Uncharacterized protein</fullName>
    </submittedName>
</protein>
<dbReference type="AlphaFoldDB" id="A0A7J6L1J5"/>
<evidence type="ECO:0000313" key="3">
    <source>
        <dbReference type="EMBL" id="KAF4655881.1"/>
    </source>
</evidence>
<reference evidence="4 5" key="1">
    <citation type="submission" date="2020-04" db="EMBL/GenBank/DDBJ databases">
        <title>Perkinsus olseni comparative genomics.</title>
        <authorList>
            <person name="Bogema D.R."/>
        </authorList>
    </citation>
    <scope>NUCLEOTIDE SEQUENCE [LARGE SCALE GENOMIC DNA]</scope>
    <source>
        <strain evidence="2">ATCC PRA-179</strain>
        <strain evidence="3">ATCC PRA-31</strain>
    </source>
</reference>
<accession>A0A7J6L1J5</accession>
<evidence type="ECO:0000313" key="4">
    <source>
        <dbReference type="Proteomes" id="UP000570595"/>
    </source>
</evidence>
<organism evidence="2 4">
    <name type="scientific">Perkinsus olseni</name>
    <name type="common">Perkinsus atlanticus</name>
    <dbReference type="NCBI Taxonomy" id="32597"/>
    <lineage>
        <taxon>Eukaryota</taxon>
        <taxon>Sar</taxon>
        <taxon>Alveolata</taxon>
        <taxon>Perkinsozoa</taxon>
        <taxon>Perkinsea</taxon>
        <taxon>Perkinsida</taxon>
        <taxon>Perkinsidae</taxon>
        <taxon>Perkinsus</taxon>
    </lineage>
</organism>
<dbReference type="Proteomes" id="UP000570595">
    <property type="component" value="Unassembled WGS sequence"/>
</dbReference>
<dbReference type="Proteomes" id="UP000572268">
    <property type="component" value="Unassembled WGS sequence"/>
</dbReference>
<proteinExistence type="predicted"/>
<feature type="region of interest" description="Disordered" evidence="1">
    <location>
        <begin position="1"/>
        <end position="112"/>
    </location>
</feature>
<name>A0A7J6L1J5_PEROL</name>
<gene>
    <name evidence="3" type="ORF">FOL46_008077</name>
    <name evidence="2" type="ORF">FOZ61_009078</name>
</gene>
<dbReference type="EMBL" id="JABANN010000616">
    <property type="protein sequence ID" value="KAF4655881.1"/>
    <property type="molecule type" value="Genomic_DNA"/>
</dbReference>
<evidence type="ECO:0000256" key="1">
    <source>
        <dbReference type="SAM" id="MobiDB-lite"/>
    </source>
</evidence>
<dbReference type="OrthoDB" id="10555460at2759"/>
<evidence type="ECO:0000313" key="2">
    <source>
        <dbReference type="EMBL" id="KAF4653300.1"/>
    </source>
</evidence>
<sequence>MSTSEGSRPAKRQRKSSSYPSIALYFGKKSTPSSSSSAVTGGGRVQESSEPSPPAEEGLPSDQDESIAASTGQAKADFDDRVLEAVNVLNPDDLPRRPASGKPADVKQSDWV</sequence>
<feature type="non-terminal residue" evidence="2">
    <location>
        <position position="112"/>
    </location>
</feature>